<evidence type="ECO:0000313" key="2">
    <source>
        <dbReference type="EMBL" id="KAG5620414.1"/>
    </source>
</evidence>
<dbReference type="EMBL" id="JACXVP010000002">
    <property type="protein sequence ID" value="KAG5620414.1"/>
    <property type="molecule type" value="Genomic_DNA"/>
</dbReference>
<gene>
    <name evidence="2" type="ORF">H5410_005632</name>
</gene>
<dbReference type="AlphaFoldDB" id="A0A9J6A6X7"/>
<evidence type="ECO:0000313" key="3">
    <source>
        <dbReference type="Proteomes" id="UP000824120"/>
    </source>
</evidence>
<feature type="transmembrane region" description="Helical" evidence="1">
    <location>
        <begin position="73"/>
        <end position="93"/>
    </location>
</feature>
<sequence>MKLCNEYQRIAIMLSTELKWLHHSIILQHPLIRKLAISIMRGIILIHTLSFMPLGGTRLYVVSFFALGLYVRFLNKMFSIPIIVIGCICRLCIPVNDQFSLTKSFLQLA</sequence>
<keyword evidence="1" id="KW-0812">Transmembrane</keyword>
<accession>A0A9J6A6X7</accession>
<keyword evidence="1" id="KW-0472">Membrane</keyword>
<dbReference type="Proteomes" id="UP000824120">
    <property type="component" value="Chromosome 2"/>
</dbReference>
<reference evidence="2 3" key="1">
    <citation type="submission" date="2020-09" db="EMBL/GenBank/DDBJ databases">
        <title>De no assembly of potato wild relative species, Solanum commersonii.</title>
        <authorList>
            <person name="Cho K."/>
        </authorList>
    </citation>
    <scope>NUCLEOTIDE SEQUENCE [LARGE SCALE GENOMIC DNA]</scope>
    <source>
        <strain evidence="2">LZ3.2</strain>
        <tissue evidence="2">Leaf</tissue>
    </source>
</reference>
<organism evidence="2 3">
    <name type="scientific">Solanum commersonii</name>
    <name type="common">Commerson's wild potato</name>
    <name type="synonym">Commerson's nightshade</name>
    <dbReference type="NCBI Taxonomy" id="4109"/>
    <lineage>
        <taxon>Eukaryota</taxon>
        <taxon>Viridiplantae</taxon>
        <taxon>Streptophyta</taxon>
        <taxon>Embryophyta</taxon>
        <taxon>Tracheophyta</taxon>
        <taxon>Spermatophyta</taxon>
        <taxon>Magnoliopsida</taxon>
        <taxon>eudicotyledons</taxon>
        <taxon>Gunneridae</taxon>
        <taxon>Pentapetalae</taxon>
        <taxon>asterids</taxon>
        <taxon>lamiids</taxon>
        <taxon>Solanales</taxon>
        <taxon>Solanaceae</taxon>
        <taxon>Solanoideae</taxon>
        <taxon>Solaneae</taxon>
        <taxon>Solanum</taxon>
    </lineage>
</organism>
<feature type="transmembrane region" description="Helical" evidence="1">
    <location>
        <begin position="43"/>
        <end position="67"/>
    </location>
</feature>
<keyword evidence="3" id="KW-1185">Reference proteome</keyword>
<proteinExistence type="predicted"/>
<protein>
    <submittedName>
        <fullName evidence="2">Uncharacterized protein</fullName>
    </submittedName>
</protein>
<evidence type="ECO:0000256" key="1">
    <source>
        <dbReference type="SAM" id="Phobius"/>
    </source>
</evidence>
<comment type="caution">
    <text evidence="2">The sequence shown here is derived from an EMBL/GenBank/DDBJ whole genome shotgun (WGS) entry which is preliminary data.</text>
</comment>
<name>A0A9J6A6X7_SOLCO</name>
<keyword evidence="1" id="KW-1133">Transmembrane helix</keyword>